<dbReference type="CDD" id="cd02440">
    <property type="entry name" value="AdoMet_MTases"/>
    <property type="match status" value="1"/>
</dbReference>
<dbReference type="eggNOG" id="COG0144">
    <property type="taxonomic scope" value="Bacteria"/>
</dbReference>
<feature type="binding site" evidence="5">
    <location>
        <position position="111"/>
    </location>
    <ligand>
        <name>S-adenosyl-L-methionine</name>
        <dbReference type="ChEBI" id="CHEBI:59789"/>
    </ligand>
</feature>
<evidence type="ECO:0000256" key="5">
    <source>
        <dbReference type="PROSITE-ProRule" id="PRU01023"/>
    </source>
</evidence>
<evidence type="ECO:0000313" key="8">
    <source>
        <dbReference type="Proteomes" id="UP000002601"/>
    </source>
</evidence>
<comment type="similarity">
    <text evidence="5">Belongs to the class I-like SAM-binding methyltransferase superfamily. RsmB/NOP family.</text>
</comment>
<sequence>MNTDLRTFRLVCSPKDVAAVEELLRAQGFEFRPEPFYSMARILEKEPFPLGESVAARFGRIYIQDRSSMLPPLMLAPKEGDVVLDMCAAPGSKTGLLARLVGRDGFVLASEPSSDRLALLRQNLRKVQAVNTATVHYESQKLPLPPSSWKTIQLDPPCSGWGTLNKNPKAMEVWKGEKTVPLVNLQRKLLTKAYELLAPGGRLVYSTCTTNVQENEEQTRFATEELGFELFDLPRPEGFTIADPLLPNMDGVLRVDGSGGGQGFYLCGLRKPGDEEKYTPDTCNPPGKKINLKKTEIPGSVDLSALPEGDIYEFKGKAMFLNKHALEILPKELRWQGFHIGKFNRDKFKPDPFARCLLPEKPDSSALVIENPQDIANLLAGQSLPAPAKGKGPVGLYYKDMLLGFTGKKGPRFIWTDK</sequence>
<dbReference type="AlphaFoldDB" id="C6C299"/>
<dbReference type="GO" id="GO:0001510">
    <property type="term" value="P:RNA methylation"/>
    <property type="evidence" value="ECO:0007669"/>
    <property type="project" value="InterPro"/>
</dbReference>
<keyword evidence="4 5" id="KW-0694">RNA-binding</keyword>
<feature type="binding site" evidence="5">
    <location>
        <begin position="87"/>
        <end position="93"/>
    </location>
    <ligand>
        <name>S-adenosyl-L-methionine</name>
        <dbReference type="ChEBI" id="CHEBI:59789"/>
    </ligand>
</feature>
<dbReference type="Gene3D" id="3.40.50.150">
    <property type="entry name" value="Vaccinia Virus protein VP39"/>
    <property type="match status" value="1"/>
</dbReference>
<dbReference type="GO" id="GO:0003723">
    <property type="term" value="F:RNA binding"/>
    <property type="evidence" value="ECO:0007669"/>
    <property type="project" value="UniProtKB-UniRule"/>
</dbReference>
<proteinExistence type="inferred from homology"/>
<keyword evidence="2 5" id="KW-0808">Transferase</keyword>
<keyword evidence="3 5" id="KW-0949">S-adenosyl-L-methionine</keyword>
<feature type="active site" description="Nucleophile" evidence="5">
    <location>
        <position position="208"/>
    </location>
</feature>
<dbReference type="InterPro" id="IPR049560">
    <property type="entry name" value="MeTrfase_RsmB-F_NOP2_cat"/>
</dbReference>
<dbReference type="InterPro" id="IPR001678">
    <property type="entry name" value="MeTrfase_RsmB-F_NOP2_dom"/>
</dbReference>
<name>C6C299_MARSD</name>
<dbReference type="OrthoDB" id="9810297at2"/>
<dbReference type="PROSITE" id="PS51686">
    <property type="entry name" value="SAM_MT_RSMB_NOP"/>
    <property type="match status" value="1"/>
</dbReference>
<evidence type="ECO:0000313" key="7">
    <source>
        <dbReference type="EMBL" id="ACS81300.1"/>
    </source>
</evidence>
<dbReference type="GO" id="GO:0008173">
    <property type="term" value="F:RNA methyltransferase activity"/>
    <property type="evidence" value="ECO:0007669"/>
    <property type="project" value="InterPro"/>
</dbReference>
<comment type="caution">
    <text evidence="5">Lacks conserved residue(s) required for the propagation of feature annotation.</text>
</comment>
<dbReference type="RefSeq" id="WP_015853116.1">
    <property type="nucleotide sequence ID" value="NC_012881.1"/>
</dbReference>
<reference evidence="7 8" key="1">
    <citation type="submission" date="2009-06" db="EMBL/GenBank/DDBJ databases">
        <title>Complete sequence of Desulfovibrio salexigens DSM 2638.</title>
        <authorList>
            <consortium name="US DOE Joint Genome Institute"/>
            <person name="Lucas S."/>
            <person name="Copeland A."/>
            <person name="Lapidus A."/>
            <person name="Glavina del Rio T."/>
            <person name="Tice H."/>
            <person name="Bruce D."/>
            <person name="Goodwin L."/>
            <person name="Pitluck S."/>
            <person name="Munk A.C."/>
            <person name="Brettin T."/>
            <person name="Detter J.C."/>
            <person name="Han C."/>
            <person name="Tapia R."/>
            <person name="Larimer F."/>
            <person name="Land M."/>
            <person name="Hauser L."/>
            <person name="Kyrpides N."/>
            <person name="Anderson I."/>
            <person name="Wall J.D."/>
            <person name="Arkin A.P."/>
            <person name="Dehal P."/>
            <person name="Chivian D."/>
            <person name="Giles B."/>
            <person name="Hazen T.C."/>
        </authorList>
    </citation>
    <scope>NUCLEOTIDE SEQUENCE [LARGE SCALE GENOMIC DNA]</scope>
    <source>
        <strain evidence="8">ATCC 14822 / DSM 2638 / NCIMB 8403 / VKM B-1763</strain>
    </source>
</reference>
<dbReference type="InterPro" id="IPR023267">
    <property type="entry name" value="RCMT"/>
</dbReference>
<accession>C6C299</accession>
<keyword evidence="1 5" id="KW-0489">Methyltransferase</keyword>
<dbReference type="PRINTS" id="PR02008">
    <property type="entry name" value="RCMTFAMILY"/>
</dbReference>
<dbReference type="EMBL" id="CP001649">
    <property type="protein sequence ID" value="ACS81300.1"/>
    <property type="molecule type" value="Genomic_DNA"/>
</dbReference>
<organism evidence="7 8">
    <name type="scientific">Maridesulfovibrio salexigens (strain ATCC 14822 / DSM 2638 / NCIMB 8403 / VKM B-1763)</name>
    <name type="common">Desulfovibrio salexigens</name>
    <dbReference type="NCBI Taxonomy" id="526222"/>
    <lineage>
        <taxon>Bacteria</taxon>
        <taxon>Pseudomonadati</taxon>
        <taxon>Thermodesulfobacteriota</taxon>
        <taxon>Desulfovibrionia</taxon>
        <taxon>Desulfovibrionales</taxon>
        <taxon>Desulfovibrionaceae</taxon>
        <taxon>Maridesulfovibrio</taxon>
    </lineage>
</organism>
<evidence type="ECO:0000256" key="1">
    <source>
        <dbReference type="ARBA" id="ARBA00022603"/>
    </source>
</evidence>
<dbReference type="KEGG" id="dsa:Desal_3249"/>
<dbReference type="InterPro" id="IPR029063">
    <property type="entry name" value="SAM-dependent_MTases_sf"/>
</dbReference>
<evidence type="ECO:0000256" key="4">
    <source>
        <dbReference type="ARBA" id="ARBA00022884"/>
    </source>
</evidence>
<feature type="domain" description="SAM-dependent MTase RsmB/NOP-type" evidence="6">
    <location>
        <begin position="1"/>
        <end position="272"/>
    </location>
</feature>
<protein>
    <submittedName>
        <fullName evidence="7">Fmu (Sun) domain protein</fullName>
    </submittedName>
</protein>
<evidence type="ECO:0000259" key="6">
    <source>
        <dbReference type="PROSITE" id="PS51686"/>
    </source>
</evidence>
<evidence type="ECO:0000256" key="2">
    <source>
        <dbReference type="ARBA" id="ARBA00022679"/>
    </source>
</evidence>
<dbReference type="STRING" id="526222.Desal_3249"/>
<dbReference type="PANTHER" id="PTHR22807">
    <property type="entry name" value="NOP2 YEAST -RELATED NOL1/NOP2/FMU SUN DOMAIN-CONTAINING"/>
    <property type="match status" value="1"/>
</dbReference>
<dbReference type="Pfam" id="PF01189">
    <property type="entry name" value="Methyltr_RsmB-F"/>
    <property type="match status" value="1"/>
</dbReference>
<dbReference type="SUPFAM" id="SSF53335">
    <property type="entry name" value="S-adenosyl-L-methionine-dependent methyltransferases"/>
    <property type="match status" value="1"/>
</dbReference>
<evidence type="ECO:0000256" key="3">
    <source>
        <dbReference type="ARBA" id="ARBA00022691"/>
    </source>
</evidence>
<keyword evidence="8" id="KW-1185">Reference proteome</keyword>
<feature type="binding site" evidence="5">
    <location>
        <position position="155"/>
    </location>
    <ligand>
        <name>S-adenosyl-L-methionine</name>
        <dbReference type="ChEBI" id="CHEBI:59789"/>
    </ligand>
</feature>
<dbReference type="HOGENOM" id="CLU_642097_0_0_7"/>
<dbReference type="PANTHER" id="PTHR22807:SF30">
    <property type="entry name" value="28S RRNA (CYTOSINE(4447)-C(5))-METHYLTRANSFERASE-RELATED"/>
    <property type="match status" value="1"/>
</dbReference>
<dbReference type="Proteomes" id="UP000002601">
    <property type="component" value="Chromosome"/>
</dbReference>
<gene>
    <name evidence="7" type="ordered locus">Desal_3249</name>
</gene>